<sequence length="545" mass="54055">MDMIPWLGRRHSPGNGAACEINGPQGPVVAPPLGPVGVGQVQGEEDEQRGYDEAAVQGGRRDVVVLQPPAGVPPPDEVVEGDAGEAPAEVDVDGGRGQQADAAEDDGGADVAPEGLGPAASQQPGGDGRDGADEPEPLQGGVEGAVAEDAGGADGAPDDGGRVEDAAAGARVVVLLVHGADVGDVAQGPVHDGNLHNGGPHGGDELRREHDAGGHLHVVAELEVLGKVQGLGHGDVAVVFEHHHGEGPAGNHVADDEFGEDVEAELDAHVDVVLLVAGQLELAPNLLAVVQGDVDEHGGDGGKRQAVGEGELGGQEQGRILLVGGLVEVEVVSEDARDVVNLAEVVVGLGRLDGEVGGVPGAAEVDAHGDDDEEDDDAAEDVGDGVEGGDEGRAQEAAVDGPVEGDGHEAVPVGGAEDLVDDDVGRGDPADPGKGGQALEDPAGEPVPDEGAEADDEEELVAADGPAAVEEGDVDQVGGPDHGGGPNQEAAGQAGQAVPGAQGGDAEEKLEGPAEVLLVEELLGQQDVGGIEHATTIGSLYGAGR</sequence>
<keyword evidence="3" id="KW-1185">Reference proteome</keyword>
<feature type="compositionally biased region" description="Acidic residues" evidence="1">
    <location>
        <begin position="77"/>
        <end position="92"/>
    </location>
</feature>
<feature type="region of interest" description="Disordered" evidence="1">
    <location>
        <begin position="188"/>
        <end position="209"/>
    </location>
</feature>
<proteinExistence type="predicted"/>
<accession>A0A9P8QPT0</accession>
<evidence type="ECO:0000256" key="1">
    <source>
        <dbReference type="SAM" id="MobiDB-lite"/>
    </source>
</evidence>
<organism evidence="2 3">
    <name type="scientific">Trichoderma cornu-damae</name>
    <dbReference type="NCBI Taxonomy" id="654480"/>
    <lineage>
        <taxon>Eukaryota</taxon>
        <taxon>Fungi</taxon>
        <taxon>Dikarya</taxon>
        <taxon>Ascomycota</taxon>
        <taxon>Pezizomycotina</taxon>
        <taxon>Sordariomycetes</taxon>
        <taxon>Hypocreomycetidae</taxon>
        <taxon>Hypocreales</taxon>
        <taxon>Hypocreaceae</taxon>
        <taxon>Trichoderma</taxon>
    </lineage>
</organism>
<gene>
    <name evidence="2" type="ORF">Trco_003708</name>
</gene>
<feature type="compositionally biased region" description="Low complexity" evidence="1">
    <location>
        <begin position="487"/>
        <end position="500"/>
    </location>
</feature>
<feature type="region of interest" description="Disordered" evidence="1">
    <location>
        <begin position="1"/>
        <end position="142"/>
    </location>
</feature>
<dbReference type="Proteomes" id="UP000827724">
    <property type="component" value="Unassembled WGS sequence"/>
</dbReference>
<feature type="region of interest" description="Disordered" evidence="1">
    <location>
        <begin position="356"/>
        <end position="513"/>
    </location>
</feature>
<name>A0A9P8QPT0_9HYPO</name>
<comment type="caution">
    <text evidence="2">The sequence shown here is derived from an EMBL/GenBank/DDBJ whole genome shotgun (WGS) entry which is preliminary data.</text>
</comment>
<evidence type="ECO:0000313" key="2">
    <source>
        <dbReference type="EMBL" id="KAH6607395.1"/>
    </source>
</evidence>
<feature type="compositionally biased region" description="Acidic residues" evidence="1">
    <location>
        <begin position="369"/>
        <end position="389"/>
    </location>
</feature>
<protein>
    <submittedName>
        <fullName evidence="2">Uncharacterized protein</fullName>
    </submittedName>
</protein>
<reference evidence="2" key="1">
    <citation type="submission" date="2021-08" db="EMBL/GenBank/DDBJ databases">
        <title>Chromosome-Level Trichoderma cornu-damae using Hi-C Data.</title>
        <authorList>
            <person name="Kim C.S."/>
        </authorList>
    </citation>
    <scope>NUCLEOTIDE SEQUENCE</scope>
    <source>
        <strain evidence="2">KA19-0412C</strain>
    </source>
</reference>
<feature type="compositionally biased region" description="Acidic residues" evidence="1">
    <location>
        <begin position="447"/>
        <end position="461"/>
    </location>
</feature>
<dbReference type="AlphaFoldDB" id="A0A9P8QPT0"/>
<evidence type="ECO:0000313" key="3">
    <source>
        <dbReference type="Proteomes" id="UP000827724"/>
    </source>
</evidence>
<dbReference type="EMBL" id="JAIWOZ010000003">
    <property type="protein sequence ID" value="KAH6607395.1"/>
    <property type="molecule type" value="Genomic_DNA"/>
</dbReference>